<feature type="chain" id="PRO_5020616270" evidence="1">
    <location>
        <begin position="26"/>
        <end position="146"/>
    </location>
</feature>
<keyword evidence="1" id="KW-0732">Signal</keyword>
<evidence type="ECO:0000313" key="3">
    <source>
        <dbReference type="Proteomes" id="UP000308760"/>
    </source>
</evidence>
<reference evidence="2 3" key="2">
    <citation type="submission" date="2019-05" db="EMBL/GenBank/DDBJ databases">
        <title>Glycomyces buryatensis sp. nov.</title>
        <authorList>
            <person name="Nikitina E."/>
        </authorList>
    </citation>
    <scope>NUCLEOTIDE SEQUENCE [LARGE SCALE GENOMIC DNA]</scope>
    <source>
        <strain evidence="2 3">18</strain>
    </source>
</reference>
<accession>A0A4S8Q394</accession>
<name>A0A4S8Q394_9ACTN</name>
<dbReference type="OrthoDB" id="3389749at2"/>
<dbReference type="RefSeq" id="WP_136536488.1">
    <property type="nucleotide sequence ID" value="NZ_STGY01000071.1"/>
</dbReference>
<gene>
    <name evidence="2" type="ORF">FAB82_20880</name>
</gene>
<sequence>MRRLSYFVIAMVSAIALLWPTAASASADTEGEFAAQTVASGPTTTEAGSNGRNVTVARLRSKSDLLSSTISCPEGSFCIELGGKLHVFPTCTLIELTSWEGTALITNNISGTVTRAYDANGHLVWSKMAKFSISVNITPWSYIRTC</sequence>
<keyword evidence="3" id="KW-1185">Reference proteome</keyword>
<evidence type="ECO:0000313" key="2">
    <source>
        <dbReference type="EMBL" id="THV37012.1"/>
    </source>
</evidence>
<dbReference type="AlphaFoldDB" id="A0A4S8Q394"/>
<organism evidence="2 3">
    <name type="scientific">Glycomyces buryatensis</name>
    <dbReference type="NCBI Taxonomy" id="2570927"/>
    <lineage>
        <taxon>Bacteria</taxon>
        <taxon>Bacillati</taxon>
        <taxon>Actinomycetota</taxon>
        <taxon>Actinomycetes</taxon>
        <taxon>Glycomycetales</taxon>
        <taxon>Glycomycetaceae</taxon>
        <taxon>Glycomyces</taxon>
    </lineage>
</organism>
<evidence type="ECO:0000256" key="1">
    <source>
        <dbReference type="SAM" id="SignalP"/>
    </source>
</evidence>
<dbReference type="Proteomes" id="UP000308760">
    <property type="component" value="Unassembled WGS sequence"/>
</dbReference>
<protein>
    <submittedName>
        <fullName evidence="2">Uncharacterized protein</fullName>
    </submittedName>
</protein>
<reference evidence="3" key="1">
    <citation type="submission" date="2019-04" db="EMBL/GenBank/DDBJ databases">
        <title>Nocardioides xinjiangensis sp. nov.</title>
        <authorList>
            <person name="Liu S."/>
        </authorList>
    </citation>
    <scope>NUCLEOTIDE SEQUENCE [LARGE SCALE GENOMIC DNA]</scope>
    <source>
        <strain evidence="3">18</strain>
    </source>
</reference>
<comment type="caution">
    <text evidence="2">The sequence shown here is derived from an EMBL/GenBank/DDBJ whole genome shotgun (WGS) entry which is preliminary data.</text>
</comment>
<dbReference type="EMBL" id="STGY01000071">
    <property type="protein sequence ID" value="THV37012.1"/>
    <property type="molecule type" value="Genomic_DNA"/>
</dbReference>
<feature type="signal peptide" evidence="1">
    <location>
        <begin position="1"/>
        <end position="25"/>
    </location>
</feature>
<proteinExistence type="predicted"/>